<feature type="compositionally biased region" description="Low complexity" evidence="7">
    <location>
        <begin position="354"/>
        <end position="377"/>
    </location>
</feature>
<evidence type="ECO:0000256" key="7">
    <source>
        <dbReference type="SAM" id="MobiDB-lite"/>
    </source>
</evidence>
<dbReference type="Proteomes" id="UP000595374">
    <property type="component" value="Chromosome"/>
</dbReference>
<keyword evidence="8" id="KW-1133">Transmembrane helix</keyword>
<evidence type="ECO:0000256" key="8">
    <source>
        <dbReference type="SAM" id="Phobius"/>
    </source>
</evidence>
<proteinExistence type="predicted"/>
<evidence type="ECO:0000256" key="5">
    <source>
        <dbReference type="ARBA" id="ARBA00022777"/>
    </source>
</evidence>
<keyword evidence="6" id="KW-0902">Two-component regulatory system</keyword>
<keyword evidence="5" id="KW-0418">Kinase</keyword>
<evidence type="ECO:0000256" key="2">
    <source>
        <dbReference type="ARBA" id="ARBA00012438"/>
    </source>
</evidence>
<dbReference type="InterPro" id="IPR016120">
    <property type="entry name" value="Sig_transdc_His_kin_SpoOB"/>
</dbReference>
<evidence type="ECO:0000256" key="6">
    <source>
        <dbReference type="ARBA" id="ARBA00023012"/>
    </source>
</evidence>
<feature type="domain" description="Histidine kinase" evidence="9">
    <location>
        <begin position="507"/>
        <end position="722"/>
    </location>
</feature>
<dbReference type="SMART" id="SM00387">
    <property type="entry name" value="HATPase_c"/>
    <property type="match status" value="1"/>
</dbReference>
<dbReference type="GO" id="GO:0005524">
    <property type="term" value="F:ATP binding"/>
    <property type="evidence" value="ECO:0007669"/>
    <property type="project" value="UniProtKB-KW"/>
</dbReference>
<dbReference type="InterPro" id="IPR004358">
    <property type="entry name" value="Sig_transdc_His_kin-like_C"/>
</dbReference>
<keyword evidence="3" id="KW-0597">Phosphoprotein</keyword>
<keyword evidence="10" id="KW-0067">ATP-binding</keyword>
<evidence type="ECO:0000256" key="4">
    <source>
        <dbReference type="ARBA" id="ARBA00022679"/>
    </source>
</evidence>
<evidence type="ECO:0000313" key="11">
    <source>
        <dbReference type="Proteomes" id="UP000595374"/>
    </source>
</evidence>
<protein>
    <recommendedName>
        <fullName evidence="2">histidine kinase</fullName>
        <ecNumber evidence="2">2.7.13.3</ecNumber>
    </recommendedName>
</protein>
<accession>A0A7T4DKM4</accession>
<dbReference type="InterPro" id="IPR003594">
    <property type="entry name" value="HATPase_dom"/>
</dbReference>
<dbReference type="EMBL" id="CP065989">
    <property type="protein sequence ID" value="QQB14929.1"/>
    <property type="molecule type" value="Genomic_DNA"/>
</dbReference>
<evidence type="ECO:0000256" key="3">
    <source>
        <dbReference type="ARBA" id="ARBA00022553"/>
    </source>
</evidence>
<feature type="region of interest" description="Disordered" evidence="7">
    <location>
        <begin position="317"/>
        <end position="434"/>
    </location>
</feature>
<dbReference type="PRINTS" id="PR00344">
    <property type="entry name" value="BCTRLSENSOR"/>
</dbReference>
<comment type="catalytic activity">
    <reaction evidence="1">
        <text>ATP + protein L-histidine = ADP + protein N-phospho-L-histidine.</text>
        <dbReference type="EC" id="2.7.13.3"/>
    </reaction>
</comment>
<dbReference type="AlphaFoldDB" id="A0A7T4DKM4"/>
<evidence type="ECO:0000259" key="9">
    <source>
        <dbReference type="PROSITE" id="PS50109"/>
    </source>
</evidence>
<feature type="transmembrane region" description="Helical" evidence="8">
    <location>
        <begin position="36"/>
        <end position="57"/>
    </location>
</feature>
<dbReference type="Gene3D" id="3.30.565.10">
    <property type="entry name" value="Histidine kinase-like ATPase, C-terminal domain"/>
    <property type="match status" value="1"/>
</dbReference>
<name>A0A7T4DKM4_9MICO</name>
<evidence type="ECO:0000313" key="10">
    <source>
        <dbReference type="EMBL" id="QQB14929.1"/>
    </source>
</evidence>
<dbReference type="PANTHER" id="PTHR43547:SF10">
    <property type="entry name" value="SENSOR HISTIDINE KINASE DCUS"/>
    <property type="match status" value="1"/>
</dbReference>
<dbReference type="PANTHER" id="PTHR43547">
    <property type="entry name" value="TWO-COMPONENT HISTIDINE KINASE"/>
    <property type="match status" value="1"/>
</dbReference>
<dbReference type="Pfam" id="PF02518">
    <property type="entry name" value="HATPase_c"/>
    <property type="match status" value="1"/>
</dbReference>
<dbReference type="InterPro" id="IPR036890">
    <property type="entry name" value="HATPase_C_sf"/>
</dbReference>
<evidence type="ECO:0000256" key="1">
    <source>
        <dbReference type="ARBA" id="ARBA00000085"/>
    </source>
</evidence>
<dbReference type="PROSITE" id="PS50109">
    <property type="entry name" value="HIS_KIN"/>
    <property type="match status" value="1"/>
</dbReference>
<keyword evidence="8" id="KW-0812">Transmembrane</keyword>
<feature type="compositionally biased region" description="Low complexity" evidence="7">
    <location>
        <begin position="321"/>
        <end position="336"/>
    </location>
</feature>
<feature type="compositionally biased region" description="Low complexity" evidence="7">
    <location>
        <begin position="393"/>
        <end position="418"/>
    </location>
</feature>
<organism evidence="10 11">
    <name type="scientific">Brevibacterium casei</name>
    <dbReference type="NCBI Taxonomy" id="33889"/>
    <lineage>
        <taxon>Bacteria</taxon>
        <taxon>Bacillati</taxon>
        <taxon>Actinomycetota</taxon>
        <taxon>Actinomycetes</taxon>
        <taxon>Micrococcales</taxon>
        <taxon>Brevibacteriaceae</taxon>
        <taxon>Brevibacterium</taxon>
    </lineage>
</organism>
<sequence>MTTPADETTRPTLSRALVRPVVRLSRRVRYGVAGRIMFANSVMLVGIMVLTTSLLYLQLSQINTARQQDLLRSAADSISLSLGIVDAGNTDLSDDLLAPSSRADVRSMLDNVVNEYQFDTAAVVPIDYLRTPPSLGSADRRVAMERNIVTASSGDIPDDSIDQLAASIGPTRILSGRSVVRFLDDGGEGGGTMYVVTPVFAKHLGIDEVGPNTVVGAVIVGNSADAVRAGFLAQSKWLIGIAIATLLLGIGASWVTSRGLRRVTGDYGANELRGIIEFYSSVLKAVSEGLLLIDRSLGIVLINAEARQLLGLPSVGTKRQGAGSAADGTGSAEDAGAGPGDAAGVGSDETRGQTGTTADSATTSGTGTTATDGTPADSRAKRDTEVTADTEVTGASATASASATPTTASASSKSTTTTPDAVESTTPEGGIPLSDLELPEALIDLLASGRWARNEFHYTDDRVLIVNQQPTDEGSDTWVVTMRDHTELAELTGELVSVRSFSDSLRAQTHEYANRLHMVISLLETGHVDEAIDFAAKDLDDLSRVTGDGQMSFDHPVLSALLLSKIAQAGEVGIDMTVDTVGLTGSLGGDDRDLATILGNLIDNAFDALSRQDVLPENKRVHVHLSGAGGASGFTIEVSDDGPGIAEEDLDAIFERGWSTKHDGVTTDSGRGRQQTGTRGVGLSLVVQAVRRLGGAIDVQGRGEDGDEFSGAVLTVWLPDDMAAAQRTRTTEQ</sequence>
<dbReference type="GO" id="GO:0000155">
    <property type="term" value="F:phosphorelay sensor kinase activity"/>
    <property type="evidence" value="ECO:0007669"/>
    <property type="project" value="InterPro"/>
</dbReference>
<dbReference type="EC" id="2.7.13.3" evidence="2"/>
<reference evidence="10 11" key="1">
    <citation type="submission" date="2020-12" db="EMBL/GenBank/DDBJ databases">
        <title>FDA dAtabase for Regulatory Grade micrObial Sequences (FDA-ARGOS): Supporting development and validation of Infectious Disease Dx tests.</title>
        <authorList>
            <person name="Sproer C."/>
            <person name="Gronow S."/>
            <person name="Severitt S."/>
            <person name="Schroder I."/>
            <person name="Tallon L."/>
            <person name="Sadzewicz L."/>
            <person name="Zhao X."/>
            <person name="Boylan J."/>
            <person name="Ott S."/>
            <person name="Bowen H."/>
            <person name="Vavikolanu K."/>
            <person name="Mehta A."/>
            <person name="Aluvathingal J."/>
            <person name="Nadendla S."/>
            <person name="Lowell S."/>
            <person name="Myers T."/>
            <person name="Yan Y."/>
            <person name="Sichtig H."/>
        </authorList>
    </citation>
    <scope>NUCLEOTIDE SEQUENCE [LARGE SCALE GENOMIC DNA]</scope>
    <source>
        <strain evidence="10 11">FDAARGOS_990</strain>
    </source>
</reference>
<dbReference type="InterPro" id="IPR005467">
    <property type="entry name" value="His_kinase_dom"/>
</dbReference>
<dbReference type="RefSeq" id="WP_198499967.1">
    <property type="nucleotide sequence ID" value="NZ_CP065989.1"/>
</dbReference>
<gene>
    <name evidence="10" type="ORF">I6H47_02840</name>
</gene>
<dbReference type="SUPFAM" id="SSF55890">
    <property type="entry name" value="Sporulation response regulatory protein Spo0B"/>
    <property type="match status" value="1"/>
</dbReference>
<keyword evidence="8" id="KW-0472">Membrane</keyword>
<dbReference type="SUPFAM" id="SSF55874">
    <property type="entry name" value="ATPase domain of HSP90 chaperone/DNA topoisomerase II/histidine kinase"/>
    <property type="match status" value="1"/>
</dbReference>
<keyword evidence="4" id="KW-0808">Transferase</keyword>
<keyword evidence="10" id="KW-0547">Nucleotide-binding</keyword>